<dbReference type="Proteomes" id="UP001198151">
    <property type="component" value="Unassembled WGS sequence"/>
</dbReference>
<dbReference type="RefSeq" id="WP_227709160.1">
    <property type="nucleotide sequence ID" value="NZ_JAJEQX010000054.1"/>
</dbReference>
<reference evidence="1 2" key="1">
    <citation type="submission" date="2021-10" db="EMBL/GenBank/DDBJ databases">
        <title>Anaerobic single-cell dispensing facilitates the cultivation of human gut bacteria.</title>
        <authorList>
            <person name="Afrizal A."/>
        </authorList>
    </citation>
    <scope>NUCLEOTIDE SEQUENCE [LARGE SCALE GENOMIC DNA]</scope>
    <source>
        <strain evidence="1 2">CLA-AA-H200</strain>
    </source>
</reference>
<sequence>MNWINELLDLYDRNTDEIGKICEDRYGNRYALLPMYHSSAMADIEVTITDQGEFITASRIEKEERYTVIPVTEESCNRTSNVNPHPLCDSLPYLAAGYRDYVRSPQKGISAYHTKYMDQLGKWHSSADTHDAVDALYQYLSSGTLLQDLVEAKVLHVDDDGCLPEPDSKPFLRFLIKYGDSEEPQPCWLDRSLQEAWIRYYRSLERPEVLDYLTGEMQRECVLHPKKVRNDRDGAKLFSSNDTTSFTFRGRFSNRDEAVTIGEETSQKLHNALKWIIRKQGRTIDETTFVSWESTGIELPYWDQGTDEIAGSRDPEAEPDHTNYRLAKQFYGALYGYKKEIQPGSHVMMMEFNAATPGRLAVCENRTLSTERFLDAIQEWHEGSAWFQPAFDADGNRYYSVGVPGVRRIIENVYGIESGGKILVRDSKIFPMHFRRLLPCIWDVKMIPTDLVKSAVERASMPQCYEWYNWERVLCTACSLVKKSRNERKKEDWDMALNLDCRDRSYLYGRLLAVADRIEYQTYDPEQDKKRVTNAKKYMTTFAQRPYHTWTLIEQNIQPYLNKMDFPARRYYENLLNEIYDKFQEDTYADNRRLEGIYLLGFHSQAMELRKKKKEEKSTEEED</sequence>
<dbReference type="Pfam" id="PF09709">
    <property type="entry name" value="Cas_Csd1"/>
    <property type="match status" value="1"/>
</dbReference>
<proteinExistence type="predicted"/>
<protein>
    <submittedName>
        <fullName evidence="1">Type I-C CRISPR-associated protein Cas8c/Csd1</fullName>
    </submittedName>
</protein>
<gene>
    <name evidence="1" type="primary">cas8c</name>
    <name evidence="1" type="ORF">LKD70_17510</name>
</gene>
<keyword evidence="2" id="KW-1185">Reference proteome</keyword>
<evidence type="ECO:0000313" key="1">
    <source>
        <dbReference type="EMBL" id="MCC2256182.1"/>
    </source>
</evidence>
<organism evidence="1 2">
    <name type="scientific">Ruminococcus turbiniformis</name>
    <dbReference type="NCBI Taxonomy" id="2881258"/>
    <lineage>
        <taxon>Bacteria</taxon>
        <taxon>Bacillati</taxon>
        <taxon>Bacillota</taxon>
        <taxon>Clostridia</taxon>
        <taxon>Eubacteriales</taxon>
        <taxon>Oscillospiraceae</taxon>
        <taxon>Ruminococcus</taxon>
    </lineage>
</organism>
<evidence type="ECO:0000313" key="2">
    <source>
        <dbReference type="Proteomes" id="UP001198151"/>
    </source>
</evidence>
<dbReference type="InterPro" id="IPR010144">
    <property type="entry name" value="CRISPR-assoc_prot_Csd1-typ"/>
</dbReference>
<accession>A0ABS8G1K4</accession>
<dbReference type="NCBIfam" id="TIGR01863">
    <property type="entry name" value="cas_Csd1"/>
    <property type="match status" value="1"/>
</dbReference>
<dbReference type="EMBL" id="JAJEQX010000054">
    <property type="protein sequence ID" value="MCC2256182.1"/>
    <property type="molecule type" value="Genomic_DNA"/>
</dbReference>
<name>A0ABS8G1K4_9FIRM</name>
<comment type="caution">
    <text evidence="1">The sequence shown here is derived from an EMBL/GenBank/DDBJ whole genome shotgun (WGS) entry which is preliminary data.</text>
</comment>